<comment type="caution">
    <text evidence="2">The sequence shown here is derived from an EMBL/GenBank/DDBJ whole genome shotgun (WGS) entry which is preliminary data.</text>
</comment>
<evidence type="ECO:0000313" key="2">
    <source>
        <dbReference type="EMBL" id="RVW57978.1"/>
    </source>
</evidence>
<accession>A0A438FDD6</accession>
<evidence type="ECO:0000313" key="3">
    <source>
        <dbReference type="Proteomes" id="UP000288805"/>
    </source>
</evidence>
<feature type="compositionally biased region" description="Pro residues" evidence="1">
    <location>
        <begin position="190"/>
        <end position="216"/>
    </location>
</feature>
<protein>
    <submittedName>
        <fullName evidence="2">Uncharacterized protein</fullName>
    </submittedName>
</protein>
<gene>
    <name evidence="2" type="ORF">CK203_110386</name>
</gene>
<feature type="region of interest" description="Disordered" evidence="1">
    <location>
        <begin position="172"/>
        <end position="260"/>
    </location>
</feature>
<sequence>MDLIRAGAKRCLDLNEMEELRNDAYINSKVAKQRMKRWHDQLISNKEFGKDKESYSMTQGSISFLGSSSQAGKHPFGTRVPFRSPPPPHFAAVKCSAKSSTPKNSIFAAAPHFAATKWAAKMPIHCEIHLLLRNGPSAVPKRSQTRATFRLTPPLEPSRAPPATFSEIAMAKTRGAKSSSPSTHLRIPREPCPSCHPEPPRPLVVPPPVEDAPMSPPSRCYQTRRSLTMARTSSSRAKKSSSGPQRRKPSLTVSATCQESQIPSSMTPEVVIRCPMPELRDSFHLLQRYHMEHLLTLRDFFYPRVALDFYQSMTTHQVRDPTVIHFTIDGCHGILGARHIAEALRIPYEPARPKDYRVWTHPAQSDIVHILSRGHPRQYLLRKELPPSMFFIDALCAITSFHFSIGCRRRGVLLALFRISEGFFFGPHHLIMAALLYFEEKVHRKKLLERMPFHFSSQIAMSDSGALGIPSRASA</sequence>
<feature type="compositionally biased region" description="Polar residues" evidence="1">
    <location>
        <begin position="251"/>
        <end position="260"/>
    </location>
</feature>
<dbReference type="EMBL" id="QGNW01000995">
    <property type="protein sequence ID" value="RVW57978.1"/>
    <property type="molecule type" value="Genomic_DNA"/>
</dbReference>
<dbReference type="Proteomes" id="UP000288805">
    <property type="component" value="Unassembled WGS sequence"/>
</dbReference>
<organism evidence="2 3">
    <name type="scientific">Vitis vinifera</name>
    <name type="common">Grape</name>
    <dbReference type="NCBI Taxonomy" id="29760"/>
    <lineage>
        <taxon>Eukaryota</taxon>
        <taxon>Viridiplantae</taxon>
        <taxon>Streptophyta</taxon>
        <taxon>Embryophyta</taxon>
        <taxon>Tracheophyta</taxon>
        <taxon>Spermatophyta</taxon>
        <taxon>Magnoliopsida</taxon>
        <taxon>eudicotyledons</taxon>
        <taxon>Gunneridae</taxon>
        <taxon>Pentapetalae</taxon>
        <taxon>rosids</taxon>
        <taxon>Vitales</taxon>
        <taxon>Vitaceae</taxon>
        <taxon>Viteae</taxon>
        <taxon>Vitis</taxon>
    </lineage>
</organism>
<proteinExistence type="predicted"/>
<reference evidence="2 3" key="1">
    <citation type="journal article" date="2018" name="PLoS Genet.">
        <title>Population sequencing reveals clonal diversity and ancestral inbreeding in the grapevine cultivar Chardonnay.</title>
        <authorList>
            <person name="Roach M.J."/>
            <person name="Johnson D.L."/>
            <person name="Bohlmann J."/>
            <person name="van Vuuren H.J."/>
            <person name="Jones S.J."/>
            <person name="Pretorius I.S."/>
            <person name="Schmidt S.A."/>
            <person name="Borneman A.R."/>
        </authorList>
    </citation>
    <scope>NUCLEOTIDE SEQUENCE [LARGE SCALE GENOMIC DNA]</scope>
    <source>
        <strain evidence="3">cv. Chardonnay</strain>
        <tissue evidence="2">Leaf</tissue>
    </source>
</reference>
<name>A0A438FDD6_VITVI</name>
<dbReference type="AlphaFoldDB" id="A0A438FDD6"/>
<evidence type="ECO:0000256" key="1">
    <source>
        <dbReference type="SAM" id="MobiDB-lite"/>
    </source>
</evidence>